<proteinExistence type="predicted"/>
<organism evidence="1">
    <name type="scientific">Rhizophora mucronata</name>
    <name type="common">Asiatic mangrove</name>
    <dbReference type="NCBI Taxonomy" id="61149"/>
    <lineage>
        <taxon>Eukaryota</taxon>
        <taxon>Viridiplantae</taxon>
        <taxon>Streptophyta</taxon>
        <taxon>Embryophyta</taxon>
        <taxon>Tracheophyta</taxon>
        <taxon>Spermatophyta</taxon>
        <taxon>Magnoliopsida</taxon>
        <taxon>eudicotyledons</taxon>
        <taxon>Gunneridae</taxon>
        <taxon>Pentapetalae</taxon>
        <taxon>rosids</taxon>
        <taxon>fabids</taxon>
        <taxon>Malpighiales</taxon>
        <taxon>Rhizophoraceae</taxon>
        <taxon>Rhizophora</taxon>
    </lineage>
</organism>
<protein>
    <submittedName>
        <fullName evidence="1">Uncharacterized protein</fullName>
    </submittedName>
</protein>
<evidence type="ECO:0000313" key="1">
    <source>
        <dbReference type="EMBL" id="MBX06162.1"/>
    </source>
</evidence>
<accession>A0A2P2KKB6</accession>
<name>A0A2P2KKB6_RHIMU</name>
<reference evidence="1" key="1">
    <citation type="submission" date="2018-02" db="EMBL/GenBank/DDBJ databases">
        <title>Rhizophora mucronata_Transcriptome.</title>
        <authorList>
            <person name="Meera S.P."/>
            <person name="Sreeshan A."/>
            <person name="Augustine A."/>
        </authorList>
    </citation>
    <scope>NUCLEOTIDE SEQUENCE</scope>
    <source>
        <tissue evidence="1">Leaf</tissue>
    </source>
</reference>
<dbReference type="EMBL" id="GGEC01025678">
    <property type="protein sequence ID" value="MBX06162.1"/>
    <property type="molecule type" value="Transcribed_RNA"/>
</dbReference>
<dbReference type="AlphaFoldDB" id="A0A2P2KKB6"/>
<sequence length="41" mass="4536">MVKSSTVRTEKGTATSANPRIMIIKILTLQKIFVFSATKQP</sequence>